<dbReference type="Proteomes" id="UP000824890">
    <property type="component" value="Unassembled WGS sequence"/>
</dbReference>
<dbReference type="InterPro" id="IPR045098">
    <property type="entry name" value="Fyv10_fam"/>
</dbReference>
<name>A0ABQ7YD64_BRANA</name>
<feature type="domain" description="CTLH" evidence="1">
    <location>
        <begin position="1"/>
        <end position="23"/>
    </location>
</feature>
<proteinExistence type="predicted"/>
<evidence type="ECO:0000259" key="1">
    <source>
        <dbReference type="PROSITE" id="PS50897"/>
    </source>
</evidence>
<dbReference type="InterPro" id="IPR006595">
    <property type="entry name" value="CTLH_C"/>
</dbReference>
<organism evidence="2 3">
    <name type="scientific">Brassica napus</name>
    <name type="common">Rape</name>
    <dbReference type="NCBI Taxonomy" id="3708"/>
    <lineage>
        <taxon>Eukaryota</taxon>
        <taxon>Viridiplantae</taxon>
        <taxon>Streptophyta</taxon>
        <taxon>Embryophyta</taxon>
        <taxon>Tracheophyta</taxon>
        <taxon>Spermatophyta</taxon>
        <taxon>Magnoliopsida</taxon>
        <taxon>eudicotyledons</taxon>
        <taxon>Gunneridae</taxon>
        <taxon>Pentapetalae</taxon>
        <taxon>rosids</taxon>
        <taxon>malvids</taxon>
        <taxon>Brassicales</taxon>
        <taxon>Brassicaceae</taxon>
        <taxon>Brassiceae</taxon>
        <taxon>Brassica</taxon>
    </lineage>
</organism>
<dbReference type="EMBL" id="JAGKQM010000018">
    <property type="protein sequence ID" value="KAH0865050.1"/>
    <property type="molecule type" value="Genomic_DNA"/>
</dbReference>
<dbReference type="PANTHER" id="PTHR12170">
    <property type="entry name" value="MACROPHAGE ERYTHROBLAST ATTACHER-RELATED"/>
    <property type="match status" value="1"/>
</dbReference>
<comment type="caution">
    <text evidence="2">The sequence shown here is derived from an EMBL/GenBank/DDBJ whole genome shotgun (WGS) entry which is preliminary data.</text>
</comment>
<feature type="non-terminal residue" evidence="2">
    <location>
        <position position="1"/>
    </location>
</feature>
<accession>A0ABQ7YD64</accession>
<dbReference type="InterPro" id="IPR024964">
    <property type="entry name" value="CTLH/CRA"/>
</dbReference>
<evidence type="ECO:0000313" key="2">
    <source>
        <dbReference type="EMBL" id="KAH0865050.1"/>
    </source>
</evidence>
<dbReference type="CDD" id="cd16659">
    <property type="entry name" value="RING-Ubox_Emp"/>
    <property type="match status" value="1"/>
</dbReference>
<sequence length="175" mass="19849">RKFEFQLRLQEFIELVRADSYKQAIHYARTHLTPWGAHPYERIAACPGHFGLSKVPRNGIHNIREFCKLYGMTVEPLLNIYSQAGLSALKTPGFVPRRTRSHKRASEASVAFTLLPKQEHSKLICYISKELMDTENPPLVLPNGYVYSTKALADKNKGEGKMSKDRVGLQLHGLT</sequence>
<dbReference type="PANTHER" id="PTHR12170:SF2">
    <property type="entry name" value="E3 UBIQUITIN-PROTEIN TRANSFERASE MAEA"/>
    <property type="match status" value="1"/>
</dbReference>
<protein>
    <recommendedName>
        <fullName evidence="1">CTLH domain-containing protein</fullName>
    </recommendedName>
</protein>
<keyword evidence="3" id="KW-1185">Reference proteome</keyword>
<dbReference type="Pfam" id="PF10607">
    <property type="entry name" value="CTLH"/>
    <property type="match status" value="1"/>
</dbReference>
<dbReference type="PROSITE" id="PS50897">
    <property type="entry name" value="CTLH"/>
    <property type="match status" value="1"/>
</dbReference>
<evidence type="ECO:0000313" key="3">
    <source>
        <dbReference type="Proteomes" id="UP000824890"/>
    </source>
</evidence>
<gene>
    <name evidence="2" type="ORF">HID58_082261</name>
</gene>
<reference evidence="2 3" key="1">
    <citation type="submission" date="2021-05" db="EMBL/GenBank/DDBJ databases">
        <title>Genome Assembly of Synthetic Allotetraploid Brassica napus Reveals Homoeologous Exchanges between Subgenomes.</title>
        <authorList>
            <person name="Davis J.T."/>
        </authorList>
    </citation>
    <scope>NUCLEOTIDE SEQUENCE [LARGE SCALE GENOMIC DNA]</scope>
    <source>
        <strain evidence="3">cv. Da-Ae</strain>
        <tissue evidence="2">Seedling</tissue>
    </source>
</reference>